<dbReference type="GO" id="GO:0009289">
    <property type="term" value="C:pilus"/>
    <property type="evidence" value="ECO:0007669"/>
    <property type="project" value="InterPro"/>
</dbReference>
<dbReference type="InterPro" id="IPR036937">
    <property type="entry name" value="Adhesion_dom_fimbrial_sf"/>
</dbReference>
<dbReference type="Gene3D" id="2.60.40.3310">
    <property type="match status" value="1"/>
</dbReference>
<sequence length="351" mass="36023">MSTRALLFFILAAFSASSHAADCLPPLTGNPNVTFPSAVVSGAQDAKVPGTAVSFSLTDIIGSVGVNKTANSHTCYDSSGIDVMATVDGTAPLTDVVYQQDGQNHAVWETGVPGIGVAFAATVDSAPSIWIPITSASQDLGSLKDAPNIQIMKIVFKATLVFTGRLKSGTYPVNITGLKLSWRESSTGKQLGSRATSVKGTFTVQTSTCKLSSGANQSVDLPKVSAYRVDDGGAMSQPFSMALQCGTGVKVFATMTDASNPLNTTDVLSLGNGSSAKGVGVRIFRADTSAPVSFGPDSSANGNTNQWYVGTATAQSGGNVGLSFKAGYVKTAPTVTAGNVKAQSTITFSYQ</sequence>
<dbReference type="Pfam" id="PF00419">
    <property type="entry name" value="Fimbrial"/>
    <property type="match status" value="1"/>
</dbReference>
<keyword evidence="1 2" id="KW-0732">Signal</keyword>
<accession>A0A6P2H6S3</accession>
<evidence type="ECO:0000256" key="1">
    <source>
        <dbReference type="ARBA" id="ARBA00022729"/>
    </source>
</evidence>
<dbReference type="GO" id="GO:0043709">
    <property type="term" value="P:cell adhesion involved in single-species biofilm formation"/>
    <property type="evidence" value="ECO:0007669"/>
    <property type="project" value="TreeGrafter"/>
</dbReference>
<dbReference type="EMBL" id="CABVPW010000002">
    <property type="protein sequence ID" value="VWB11830.1"/>
    <property type="molecule type" value="Genomic_DNA"/>
</dbReference>
<feature type="domain" description="Fimbrial-type adhesion" evidence="3">
    <location>
        <begin position="203"/>
        <end position="351"/>
    </location>
</feature>
<dbReference type="Proteomes" id="UP000494218">
    <property type="component" value="Unassembled WGS sequence"/>
</dbReference>
<dbReference type="InterPro" id="IPR000259">
    <property type="entry name" value="Adhesion_dom_fimbrial"/>
</dbReference>
<evidence type="ECO:0000313" key="5">
    <source>
        <dbReference type="Proteomes" id="UP000494218"/>
    </source>
</evidence>
<evidence type="ECO:0000256" key="2">
    <source>
        <dbReference type="SAM" id="SignalP"/>
    </source>
</evidence>
<feature type="chain" id="PRO_5026672241" evidence="2">
    <location>
        <begin position="21"/>
        <end position="351"/>
    </location>
</feature>
<dbReference type="PANTHER" id="PTHR33420:SF3">
    <property type="entry name" value="FIMBRIAL SUBUNIT ELFA"/>
    <property type="match status" value="1"/>
</dbReference>
<protein>
    <submittedName>
        <fullName evidence="4">Fimbria adhesin protein</fullName>
    </submittedName>
</protein>
<evidence type="ECO:0000259" key="3">
    <source>
        <dbReference type="Pfam" id="PF00419"/>
    </source>
</evidence>
<proteinExistence type="predicted"/>
<reference evidence="4 5" key="1">
    <citation type="submission" date="2019-09" db="EMBL/GenBank/DDBJ databases">
        <authorList>
            <person name="Depoorter E."/>
        </authorList>
    </citation>
    <scope>NUCLEOTIDE SEQUENCE [LARGE SCALE GENOMIC DNA]</scope>
    <source>
        <strain evidence="4">LMG 23254</strain>
    </source>
</reference>
<feature type="signal peptide" evidence="2">
    <location>
        <begin position="1"/>
        <end position="20"/>
    </location>
</feature>
<dbReference type="SUPFAM" id="SSF49401">
    <property type="entry name" value="Bacterial adhesins"/>
    <property type="match status" value="1"/>
</dbReference>
<dbReference type="Gene3D" id="2.60.40.1090">
    <property type="entry name" value="Fimbrial-type adhesion domain"/>
    <property type="match status" value="1"/>
</dbReference>
<dbReference type="InterPro" id="IPR008966">
    <property type="entry name" value="Adhesion_dom_sf"/>
</dbReference>
<gene>
    <name evidence="4" type="ORF">BLA23254_00389</name>
</gene>
<dbReference type="AlphaFoldDB" id="A0A6P2H6S3"/>
<dbReference type="InterPro" id="IPR050263">
    <property type="entry name" value="Bact_Fimbrial_Adh_Pro"/>
</dbReference>
<evidence type="ECO:0000313" key="4">
    <source>
        <dbReference type="EMBL" id="VWB11830.1"/>
    </source>
</evidence>
<dbReference type="PANTHER" id="PTHR33420">
    <property type="entry name" value="FIMBRIAL SUBUNIT ELFA-RELATED"/>
    <property type="match status" value="1"/>
</dbReference>
<name>A0A6P2H6S3_BURL3</name>
<dbReference type="RefSeq" id="WP_175029768.1">
    <property type="nucleotide sequence ID" value="NZ_CABVPW010000002.1"/>
</dbReference>
<organism evidence="4 5">
    <name type="scientific">Burkholderia lata (strain ATCC 17760 / DSM 23089 / LMG 22485 / NCIMB 9086 / R18194 / 383)</name>
    <dbReference type="NCBI Taxonomy" id="482957"/>
    <lineage>
        <taxon>Bacteria</taxon>
        <taxon>Pseudomonadati</taxon>
        <taxon>Pseudomonadota</taxon>
        <taxon>Betaproteobacteria</taxon>
        <taxon>Burkholderiales</taxon>
        <taxon>Burkholderiaceae</taxon>
        <taxon>Burkholderia</taxon>
        <taxon>Burkholderia cepacia complex</taxon>
    </lineage>
</organism>